<evidence type="ECO:0000256" key="7">
    <source>
        <dbReference type="ARBA" id="ARBA00022741"/>
    </source>
</evidence>
<reference evidence="13 14" key="1">
    <citation type="journal article" date="2015" name="Genome Announc.">
        <title>Complete Genome Sequence of the Novel Leech Symbiont Mucinivorans hirudinis M3T.</title>
        <authorList>
            <person name="Nelson M.C."/>
            <person name="Bomar L."/>
            <person name="Graf J."/>
        </authorList>
    </citation>
    <scope>NUCLEOTIDE SEQUENCE [LARGE SCALE GENOMIC DNA]</scope>
    <source>
        <strain evidence="14">M3</strain>
    </source>
</reference>
<evidence type="ECO:0000313" key="13">
    <source>
        <dbReference type="EMBL" id="CDN31055.1"/>
    </source>
</evidence>
<dbReference type="GO" id="GO:0005524">
    <property type="term" value="F:ATP binding"/>
    <property type="evidence" value="ECO:0007669"/>
    <property type="project" value="UniProtKB-KW"/>
</dbReference>
<dbReference type="InterPro" id="IPR004821">
    <property type="entry name" value="Cyt_trans-like"/>
</dbReference>
<evidence type="ECO:0000256" key="8">
    <source>
        <dbReference type="ARBA" id="ARBA00022840"/>
    </source>
</evidence>
<feature type="domain" description="Cytidyltransferase-like" evidence="12">
    <location>
        <begin position="7"/>
        <end position="158"/>
    </location>
</feature>
<evidence type="ECO:0000256" key="3">
    <source>
        <dbReference type="ARBA" id="ARBA00009014"/>
    </source>
</evidence>
<evidence type="ECO:0000256" key="11">
    <source>
        <dbReference type="HAMAP-Rule" id="MF_00244"/>
    </source>
</evidence>
<comment type="function">
    <text evidence="1 11">Catalyzes the reversible adenylation of nicotinate mononucleotide (NaMN) to nicotinic acid adenine dinucleotide (NaAD).</text>
</comment>
<dbReference type="GO" id="GO:0009435">
    <property type="term" value="P:NAD+ biosynthetic process"/>
    <property type="evidence" value="ECO:0007669"/>
    <property type="project" value="UniProtKB-UniRule"/>
</dbReference>
<evidence type="ECO:0000313" key="14">
    <source>
        <dbReference type="Proteomes" id="UP000027616"/>
    </source>
</evidence>
<dbReference type="KEGG" id="rbc:BN938_0956"/>
<dbReference type="Gene3D" id="3.40.50.620">
    <property type="entry name" value="HUPs"/>
    <property type="match status" value="1"/>
</dbReference>
<evidence type="ECO:0000256" key="5">
    <source>
        <dbReference type="ARBA" id="ARBA00022679"/>
    </source>
</evidence>
<evidence type="ECO:0000256" key="4">
    <source>
        <dbReference type="ARBA" id="ARBA00022642"/>
    </source>
</evidence>
<dbReference type="NCBIfam" id="TIGR00125">
    <property type="entry name" value="cyt_tran_rel"/>
    <property type="match status" value="1"/>
</dbReference>
<keyword evidence="4 11" id="KW-0662">Pyridine nucleotide biosynthesis</keyword>
<keyword evidence="9 11" id="KW-0520">NAD</keyword>
<dbReference type="HOGENOM" id="CLU_069765_3_3_10"/>
<keyword evidence="6 11" id="KW-0548">Nucleotidyltransferase</keyword>
<keyword evidence="8 11" id="KW-0067">ATP-binding</keyword>
<sequence>MKTIALLFGSFNPIHKGHIAIADYTLQQALAQQVWIVVSPQNPLKSPSDLAPAEHRLAMARLATKGHYSIEVTDIELTMPHPSYTINTLLRLRELHPNHHFRVLAGSDIRKQLHSWHRWQEVEQIADFLIYPRGEHAENCSAEMLDAPVIDINSTACRQGIYPLQDKIKEAVNPSVMDYIYANKLYIPKHISLYNNALTNYKNGNFGDALNDLIDALNLKADYAEAEKLKEHINTILSFRYTDIYNP</sequence>
<dbReference type="OrthoDB" id="5295945at2"/>
<comment type="pathway">
    <text evidence="2 11">Cofactor biosynthesis; NAD(+) biosynthesis; deamido-NAD(+) from nicotinate D-ribonucleotide: step 1/1.</text>
</comment>
<evidence type="ECO:0000256" key="2">
    <source>
        <dbReference type="ARBA" id="ARBA00005019"/>
    </source>
</evidence>
<dbReference type="PANTHER" id="PTHR39321:SF3">
    <property type="entry name" value="PHOSPHOPANTETHEINE ADENYLYLTRANSFERASE"/>
    <property type="match status" value="1"/>
</dbReference>
<keyword evidence="5 11" id="KW-0808">Transferase</keyword>
<proteinExistence type="inferred from homology"/>
<evidence type="ECO:0000256" key="10">
    <source>
        <dbReference type="ARBA" id="ARBA00048721"/>
    </source>
</evidence>
<gene>
    <name evidence="11" type="primary">nadD</name>
    <name evidence="13" type="ORF">BN938_0956</name>
</gene>
<dbReference type="AlphaFoldDB" id="A0A060R795"/>
<dbReference type="CDD" id="cd02165">
    <property type="entry name" value="NMNAT"/>
    <property type="match status" value="1"/>
</dbReference>
<organism evidence="13 14">
    <name type="scientific">Mucinivorans hirudinis</name>
    <dbReference type="NCBI Taxonomy" id="1433126"/>
    <lineage>
        <taxon>Bacteria</taxon>
        <taxon>Pseudomonadati</taxon>
        <taxon>Bacteroidota</taxon>
        <taxon>Bacteroidia</taxon>
        <taxon>Bacteroidales</taxon>
        <taxon>Rikenellaceae</taxon>
        <taxon>Mucinivorans</taxon>
    </lineage>
</organism>
<dbReference type="NCBIfam" id="TIGR00482">
    <property type="entry name" value="nicotinate (nicotinamide) nucleotide adenylyltransferase"/>
    <property type="match status" value="1"/>
</dbReference>
<dbReference type="EMBL" id="HG934468">
    <property type="protein sequence ID" value="CDN31055.1"/>
    <property type="molecule type" value="Genomic_DNA"/>
</dbReference>
<dbReference type="GO" id="GO:0004515">
    <property type="term" value="F:nicotinate-nucleotide adenylyltransferase activity"/>
    <property type="evidence" value="ECO:0007669"/>
    <property type="project" value="UniProtKB-UniRule"/>
</dbReference>
<keyword evidence="7 11" id="KW-0547">Nucleotide-binding</keyword>
<name>A0A060R795_9BACT</name>
<evidence type="ECO:0000256" key="1">
    <source>
        <dbReference type="ARBA" id="ARBA00002324"/>
    </source>
</evidence>
<comment type="catalytic activity">
    <reaction evidence="10 11">
        <text>nicotinate beta-D-ribonucleotide + ATP + H(+) = deamido-NAD(+) + diphosphate</text>
        <dbReference type="Rhea" id="RHEA:22860"/>
        <dbReference type="ChEBI" id="CHEBI:15378"/>
        <dbReference type="ChEBI" id="CHEBI:30616"/>
        <dbReference type="ChEBI" id="CHEBI:33019"/>
        <dbReference type="ChEBI" id="CHEBI:57502"/>
        <dbReference type="ChEBI" id="CHEBI:58437"/>
        <dbReference type="EC" id="2.7.7.18"/>
    </reaction>
</comment>
<comment type="similarity">
    <text evidence="3 11">Belongs to the NadD family.</text>
</comment>
<dbReference type="Pfam" id="PF01467">
    <property type="entry name" value="CTP_transf_like"/>
    <property type="match status" value="1"/>
</dbReference>
<dbReference type="Proteomes" id="UP000027616">
    <property type="component" value="Chromosome I"/>
</dbReference>
<dbReference type="STRING" id="1433126.BN938_0956"/>
<dbReference type="PATRIC" id="fig|1433126.3.peg.954"/>
<dbReference type="eggNOG" id="COG1057">
    <property type="taxonomic scope" value="Bacteria"/>
</dbReference>
<evidence type="ECO:0000259" key="12">
    <source>
        <dbReference type="Pfam" id="PF01467"/>
    </source>
</evidence>
<dbReference type="InterPro" id="IPR014729">
    <property type="entry name" value="Rossmann-like_a/b/a_fold"/>
</dbReference>
<dbReference type="SUPFAM" id="SSF52374">
    <property type="entry name" value="Nucleotidylyl transferase"/>
    <property type="match status" value="1"/>
</dbReference>
<dbReference type="UniPathway" id="UPA00253">
    <property type="reaction ID" value="UER00332"/>
</dbReference>
<dbReference type="EC" id="2.7.7.18" evidence="11"/>
<evidence type="ECO:0000256" key="9">
    <source>
        <dbReference type="ARBA" id="ARBA00023027"/>
    </source>
</evidence>
<dbReference type="HAMAP" id="MF_00244">
    <property type="entry name" value="NaMN_adenylyltr"/>
    <property type="match status" value="1"/>
</dbReference>
<accession>A0A060R795</accession>
<protein>
    <recommendedName>
        <fullName evidence="11">Probable nicotinate-nucleotide adenylyltransferase</fullName>
        <ecNumber evidence="11">2.7.7.18</ecNumber>
    </recommendedName>
    <alternativeName>
        <fullName evidence="11">Deamido-NAD(+) diphosphorylase</fullName>
    </alternativeName>
    <alternativeName>
        <fullName evidence="11">Deamido-NAD(+) pyrophosphorylase</fullName>
    </alternativeName>
    <alternativeName>
        <fullName evidence="11">Nicotinate mononucleotide adenylyltransferase</fullName>
        <shortName evidence="11">NaMN adenylyltransferase</shortName>
    </alternativeName>
</protein>
<keyword evidence="14" id="KW-1185">Reference proteome</keyword>
<dbReference type="PANTHER" id="PTHR39321">
    <property type="entry name" value="NICOTINATE-NUCLEOTIDE ADENYLYLTRANSFERASE-RELATED"/>
    <property type="match status" value="1"/>
</dbReference>
<evidence type="ECO:0000256" key="6">
    <source>
        <dbReference type="ARBA" id="ARBA00022695"/>
    </source>
</evidence>
<dbReference type="InterPro" id="IPR005248">
    <property type="entry name" value="NadD/NMNAT"/>
</dbReference>